<name>A0A674N5V3_TAKRU</name>
<dbReference type="Proteomes" id="UP000005226">
    <property type="component" value="Chromosome 22"/>
</dbReference>
<dbReference type="GeneTree" id="ENSGT00940000154254"/>
<accession>A0A674N5V3</accession>
<feature type="compositionally biased region" description="Low complexity" evidence="2">
    <location>
        <begin position="269"/>
        <end position="280"/>
    </location>
</feature>
<sequence>METDVEGSDDDAQGQSKHTVLWEKCIHQSIYVDLSENESLNLSDLERSLLLHVSQDESAASIPSIHLTAEHADLSDATSSESSVNSQSDGLVEHKSHMLQPAAQCPKRMLRFDNLGQNTSDEEQEELPYDGGLGSNYSKNVISKISSGRKETVNSSPDSPDCFEPNTGNNATVTESLLPVEQTSDNQATSKTADMRKENVFITAKQSHFPPPRPCPTDIHQLLLRHFPQEDLLQTDRLIQAETLPEVSLIESMDDTGCSLVSTHDSDSIDSNQSNSSASDPKVLKEKNSGSEGNGDSKTNVTSYTTDSTTLSLEGSGNSSVVNVSKQEKAKKDQQIPKVPLMRMRSFSDMKYGQGQVHYPLPDFSKISSKVKIPKVPSGPGRPAPQSVAAMHRTRSSPEILEVISRVLEDSDQTSENTHVLSDAVRTPPNPAHQLQLSSEVMHNDGTTGDFGGSAPTLVGRHLEPFTPHPLSGGRNPHSNVRVRSLTSCTQPAEVLSDGEQMTAELRDVVCQFMQKVEEFKRSVSHLSVSTTEQQDMLRSIMEAQDQLERRYISTKEEHRALEMQSYMGVSRNTGTFDPNRHVEGDIFRIGMHLEDIKEIIDRNICEQVSLPCSSSTPTSVKDILDMKPLCMSTPLPLPSLQEASGADYSNLHYQTETWNGEDKISEDVDQNVGLQTSSELVISDPSQRNTRCSSSMSRCLYVTEQEVDIQTAEVDDEVSSALSEALDHSNILEYLSGAKLSSRHSQQTPECCSTLEAVLNVSSSDAAICSPSQPPVNTSSLTSQIVRAETDSGFGSLYLNQTGLFQPNLLVGRVQPQNDALSNSDSEASCSNVQSVQSVATRQGLDSPQQSGVAVGVEQWVENTTKLSSLRLKEETKGKWKPSAPLHDHISDPILRCTVAAEESGSCLCSCSCKSEAIVALQSEVSRLREDLQECLVQLPLIAREVDYLASVRQQRAKTRSRSQHRSTYNRHDRNILSSRQMTIADWISVNVDQSKKSVDSTDSDLLQCTEMSIGGRITPEFREGPKPPNLKHKQGVPHTHAKEGPRDFITEKSYSKEHRPAFTSTYHQKPLLQVNYGSSSSLPASYKIREPSELQNTKHHRKRSTQSDTALLPSDVYFQRTPSPASVASKNGSKESRSKRSKEDDIIMSLDMAIELARNMKQTTDKMAKRLSADLSESHSRRTPHNMQPLEGSKHGLL</sequence>
<organism evidence="3 4">
    <name type="scientific">Takifugu rubripes</name>
    <name type="common">Japanese pufferfish</name>
    <name type="synonym">Fugu rubripes</name>
    <dbReference type="NCBI Taxonomy" id="31033"/>
    <lineage>
        <taxon>Eukaryota</taxon>
        <taxon>Metazoa</taxon>
        <taxon>Chordata</taxon>
        <taxon>Craniata</taxon>
        <taxon>Vertebrata</taxon>
        <taxon>Euteleostomi</taxon>
        <taxon>Actinopterygii</taxon>
        <taxon>Neopterygii</taxon>
        <taxon>Teleostei</taxon>
        <taxon>Neoteleostei</taxon>
        <taxon>Acanthomorphata</taxon>
        <taxon>Eupercaria</taxon>
        <taxon>Tetraodontiformes</taxon>
        <taxon>Tetradontoidea</taxon>
        <taxon>Tetraodontidae</taxon>
        <taxon>Takifugu</taxon>
    </lineage>
</organism>
<dbReference type="PANTHER" id="PTHR21510:SF16">
    <property type="entry name" value="PROTEIN AKNAD1"/>
    <property type="match status" value="1"/>
</dbReference>
<dbReference type="PANTHER" id="PTHR21510">
    <property type="entry name" value="AKNA DOMAIN-CONTAINING PROTEIN"/>
    <property type="match status" value="1"/>
</dbReference>
<dbReference type="InterPro" id="IPR052655">
    <property type="entry name" value="AKNA_Centrosome-Trans_reg"/>
</dbReference>
<reference evidence="3" key="3">
    <citation type="submission" date="2025-09" db="UniProtKB">
        <authorList>
            <consortium name="Ensembl"/>
        </authorList>
    </citation>
    <scope>IDENTIFICATION</scope>
</reference>
<feature type="region of interest" description="Disordered" evidence="2">
    <location>
        <begin position="1019"/>
        <end position="1049"/>
    </location>
</feature>
<dbReference type="OMA" id="SHSVNMD"/>
<feature type="compositionally biased region" description="Basic and acidic residues" evidence="2">
    <location>
        <begin position="326"/>
        <end position="335"/>
    </location>
</feature>
<dbReference type="Ensembl" id="ENSTRUT00000069856.1">
    <property type="protein sequence ID" value="ENSTRUP00000068952.1"/>
    <property type="gene ID" value="ENSTRUG00000031126.1"/>
</dbReference>
<feature type="compositionally biased region" description="Polar residues" evidence="2">
    <location>
        <begin position="1122"/>
        <end position="1133"/>
    </location>
</feature>
<feature type="region of interest" description="Disordered" evidence="2">
    <location>
        <begin position="374"/>
        <end position="394"/>
    </location>
</feature>
<evidence type="ECO:0000256" key="1">
    <source>
        <dbReference type="SAM" id="Coils"/>
    </source>
</evidence>
<evidence type="ECO:0000256" key="2">
    <source>
        <dbReference type="SAM" id="MobiDB-lite"/>
    </source>
</evidence>
<feature type="compositionally biased region" description="Basic and acidic residues" evidence="2">
    <location>
        <begin position="1167"/>
        <end position="1182"/>
    </location>
</feature>
<evidence type="ECO:0008006" key="5">
    <source>
        <dbReference type="Google" id="ProtNLM"/>
    </source>
</evidence>
<feature type="compositionally biased region" description="Low complexity" evidence="2">
    <location>
        <begin position="299"/>
        <end position="325"/>
    </location>
</feature>
<gene>
    <name evidence="3" type="primary">aknad1</name>
</gene>
<keyword evidence="1" id="KW-0175">Coiled coil</keyword>
<evidence type="ECO:0000313" key="4">
    <source>
        <dbReference type="Proteomes" id="UP000005226"/>
    </source>
</evidence>
<feature type="compositionally biased region" description="Basic and acidic residues" evidence="2">
    <location>
        <begin position="1134"/>
        <end position="1146"/>
    </location>
</feature>
<feature type="region of interest" description="Disordered" evidence="2">
    <location>
        <begin position="258"/>
        <end position="338"/>
    </location>
</feature>
<feature type="region of interest" description="Disordered" evidence="2">
    <location>
        <begin position="1167"/>
        <end position="1200"/>
    </location>
</feature>
<protein>
    <recommendedName>
        <fullName evidence="5">AKNA domain-containing protein</fullName>
    </recommendedName>
</protein>
<evidence type="ECO:0000313" key="3">
    <source>
        <dbReference type="Ensembl" id="ENSTRUP00000068952.1"/>
    </source>
</evidence>
<proteinExistence type="predicted"/>
<keyword evidence="4" id="KW-1185">Reference proteome</keyword>
<dbReference type="AlphaFoldDB" id="A0A674N5V3"/>
<reference evidence="3 4" key="1">
    <citation type="journal article" date="2011" name="Genome Biol. Evol.">
        <title>Integration of the genetic map and genome assembly of fugu facilitates insights into distinct features of genome evolution in teleosts and mammals.</title>
        <authorList>
            <person name="Kai W."/>
            <person name="Kikuchi K."/>
            <person name="Tohari S."/>
            <person name="Chew A.K."/>
            <person name="Tay A."/>
            <person name="Fujiwara A."/>
            <person name="Hosoya S."/>
            <person name="Suetake H."/>
            <person name="Naruse K."/>
            <person name="Brenner S."/>
            <person name="Suzuki Y."/>
            <person name="Venkatesh B."/>
        </authorList>
    </citation>
    <scope>NUCLEOTIDE SEQUENCE [LARGE SCALE GENOMIC DNA]</scope>
</reference>
<feature type="region of interest" description="Disordered" evidence="2">
    <location>
        <begin position="1094"/>
        <end position="1146"/>
    </location>
</feature>
<dbReference type="InParanoid" id="A0A674N5V3"/>
<reference evidence="3" key="2">
    <citation type="submission" date="2025-08" db="UniProtKB">
        <authorList>
            <consortium name="Ensembl"/>
        </authorList>
    </citation>
    <scope>IDENTIFICATION</scope>
</reference>
<feature type="region of interest" description="Disordered" evidence="2">
    <location>
        <begin position="148"/>
        <end position="171"/>
    </location>
</feature>
<feature type="coiled-coil region" evidence="1">
    <location>
        <begin position="538"/>
        <end position="565"/>
    </location>
</feature>